<evidence type="ECO:0000313" key="2">
    <source>
        <dbReference type="EMBL" id="CAG7785120.1"/>
    </source>
</evidence>
<gene>
    <name evidence="2" type="ORF">AFUS01_LOCUS23764</name>
</gene>
<feature type="non-terminal residue" evidence="2">
    <location>
        <position position="1"/>
    </location>
</feature>
<comment type="caution">
    <text evidence="2">The sequence shown here is derived from an EMBL/GenBank/DDBJ whole genome shotgun (WGS) entry which is preliminary data.</text>
</comment>
<evidence type="ECO:0000313" key="3">
    <source>
        <dbReference type="Proteomes" id="UP000708208"/>
    </source>
</evidence>
<protein>
    <submittedName>
        <fullName evidence="2">Uncharacterized protein</fullName>
    </submittedName>
</protein>
<sequence>MNIDNKFLLVCLQLIIISLMSLRVEGRAGGRNIGHKKPWFDIIPLEQPTPTIITTSRLYHRCSSNFVSIKNKPTAIDRGRNCTGELELETVMSRRKGNKTHITKTRIRGFLSRRYLCFNRKGKLVAWPE</sequence>
<feature type="signal peptide" evidence="1">
    <location>
        <begin position="1"/>
        <end position="26"/>
    </location>
</feature>
<evidence type="ECO:0000256" key="1">
    <source>
        <dbReference type="SAM" id="SignalP"/>
    </source>
</evidence>
<keyword evidence="3" id="KW-1185">Reference proteome</keyword>
<dbReference type="EMBL" id="CAJVCH010289590">
    <property type="protein sequence ID" value="CAG7785120.1"/>
    <property type="molecule type" value="Genomic_DNA"/>
</dbReference>
<dbReference type="AlphaFoldDB" id="A0A8J2KE21"/>
<reference evidence="2" key="1">
    <citation type="submission" date="2021-06" db="EMBL/GenBank/DDBJ databases">
        <authorList>
            <person name="Hodson N. C."/>
            <person name="Mongue J. A."/>
            <person name="Jaron S. K."/>
        </authorList>
    </citation>
    <scope>NUCLEOTIDE SEQUENCE</scope>
</reference>
<keyword evidence="1" id="KW-0732">Signal</keyword>
<name>A0A8J2KE21_9HEXA</name>
<dbReference type="OrthoDB" id="5987799at2759"/>
<organism evidence="2 3">
    <name type="scientific">Allacma fusca</name>
    <dbReference type="NCBI Taxonomy" id="39272"/>
    <lineage>
        <taxon>Eukaryota</taxon>
        <taxon>Metazoa</taxon>
        <taxon>Ecdysozoa</taxon>
        <taxon>Arthropoda</taxon>
        <taxon>Hexapoda</taxon>
        <taxon>Collembola</taxon>
        <taxon>Symphypleona</taxon>
        <taxon>Sminthuridae</taxon>
        <taxon>Allacma</taxon>
    </lineage>
</organism>
<accession>A0A8J2KE21</accession>
<feature type="chain" id="PRO_5035315781" evidence="1">
    <location>
        <begin position="27"/>
        <end position="129"/>
    </location>
</feature>
<dbReference type="Proteomes" id="UP000708208">
    <property type="component" value="Unassembled WGS sequence"/>
</dbReference>
<proteinExistence type="predicted"/>